<dbReference type="GO" id="GO:0004640">
    <property type="term" value="F:phosphoribosylanthranilate isomerase activity"/>
    <property type="evidence" value="ECO:0007669"/>
    <property type="project" value="UniProtKB-UniRule"/>
</dbReference>
<evidence type="ECO:0000256" key="5">
    <source>
        <dbReference type="ARBA" id="ARBA00022605"/>
    </source>
</evidence>
<keyword evidence="8 9" id="KW-0413">Isomerase</keyword>
<evidence type="ECO:0000313" key="11">
    <source>
        <dbReference type="EMBL" id="NEU66799.1"/>
    </source>
</evidence>
<keyword evidence="5 9" id="KW-0028">Amino-acid biosynthesis</keyword>
<dbReference type="UniPathway" id="UPA00035">
    <property type="reaction ID" value="UER00042"/>
</dbReference>
<evidence type="ECO:0000256" key="2">
    <source>
        <dbReference type="ARBA" id="ARBA00004664"/>
    </source>
</evidence>
<evidence type="ECO:0000259" key="10">
    <source>
        <dbReference type="Pfam" id="PF00697"/>
    </source>
</evidence>
<comment type="pathway">
    <text evidence="2 9">Amino-acid biosynthesis; L-tryptophan biosynthesis; L-tryptophan from chorismate: step 3/5.</text>
</comment>
<dbReference type="EMBL" id="JAAGNZ010000001">
    <property type="protein sequence ID" value="NEU66799.1"/>
    <property type="molecule type" value="Genomic_DNA"/>
</dbReference>
<protein>
    <recommendedName>
        <fullName evidence="4 9">N-(5'-phosphoribosyl)anthranilate isomerase</fullName>
        <shortName evidence="9">PRAI</shortName>
        <ecNumber evidence="3 9">5.3.1.24</ecNumber>
    </recommendedName>
</protein>
<evidence type="ECO:0000256" key="1">
    <source>
        <dbReference type="ARBA" id="ARBA00001164"/>
    </source>
</evidence>
<comment type="caution">
    <text evidence="11">The sequence shown here is derived from an EMBL/GenBank/DDBJ whole genome shotgun (WGS) entry which is preliminary data.</text>
</comment>
<dbReference type="Pfam" id="PF00697">
    <property type="entry name" value="PRAI"/>
    <property type="match status" value="1"/>
</dbReference>
<dbReference type="PANTHER" id="PTHR42894">
    <property type="entry name" value="N-(5'-PHOSPHORIBOSYL)ANTHRANILATE ISOMERASE"/>
    <property type="match status" value="1"/>
</dbReference>
<dbReference type="SUPFAM" id="SSF51366">
    <property type="entry name" value="Ribulose-phoshate binding barrel"/>
    <property type="match status" value="1"/>
</dbReference>
<name>A0A6M0IEU7_9BACT</name>
<feature type="domain" description="N-(5'phosphoribosyl) anthranilate isomerase (PRAI)" evidence="10">
    <location>
        <begin position="10"/>
        <end position="215"/>
    </location>
</feature>
<dbReference type="InterPro" id="IPR013785">
    <property type="entry name" value="Aldolase_TIM"/>
</dbReference>
<evidence type="ECO:0000256" key="3">
    <source>
        <dbReference type="ARBA" id="ARBA00012572"/>
    </source>
</evidence>
<evidence type="ECO:0000256" key="8">
    <source>
        <dbReference type="ARBA" id="ARBA00023235"/>
    </source>
</evidence>
<evidence type="ECO:0000313" key="12">
    <source>
        <dbReference type="Proteomes" id="UP000477386"/>
    </source>
</evidence>
<evidence type="ECO:0000256" key="9">
    <source>
        <dbReference type="HAMAP-Rule" id="MF_00135"/>
    </source>
</evidence>
<keyword evidence="7 9" id="KW-0057">Aromatic amino acid biosynthesis</keyword>
<dbReference type="AlphaFoldDB" id="A0A6M0IEU7"/>
<dbReference type="EC" id="5.3.1.24" evidence="3 9"/>
<keyword evidence="12" id="KW-1185">Reference proteome</keyword>
<evidence type="ECO:0000256" key="4">
    <source>
        <dbReference type="ARBA" id="ARBA00022272"/>
    </source>
</evidence>
<dbReference type="CDD" id="cd00405">
    <property type="entry name" value="PRAI"/>
    <property type="match status" value="1"/>
</dbReference>
<keyword evidence="6 9" id="KW-0822">Tryptophan biosynthesis</keyword>
<evidence type="ECO:0000256" key="6">
    <source>
        <dbReference type="ARBA" id="ARBA00022822"/>
    </source>
</evidence>
<comment type="similarity">
    <text evidence="9">Belongs to the TrpF family.</text>
</comment>
<dbReference type="PANTHER" id="PTHR42894:SF1">
    <property type="entry name" value="N-(5'-PHOSPHORIBOSYL)ANTHRANILATE ISOMERASE"/>
    <property type="match status" value="1"/>
</dbReference>
<dbReference type="InterPro" id="IPR044643">
    <property type="entry name" value="TrpF_fam"/>
</dbReference>
<dbReference type="GO" id="GO:0000162">
    <property type="term" value="P:L-tryptophan biosynthetic process"/>
    <property type="evidence" value="ECO:0007669"/>
    <property type="project" value="UniProtKB-UniRule"/>
</dbReference>
<comment type="catalytic activity">
    <reaction evidence="1 9">
        <text>N-(5-phospho-beta-D-ribosyl)anthranilate = 1-(2-carboxyphenylamino)-1-deoxy-D-ribulose 5-phosphate</text>
        <dbReference type="Rhea" id="RHEA:21540"/>
        <dbReference type="ChEBI" id="CHEBI:18277"/>
        <dbReference type="ChEBI" id="CHEBI:58613"/>
        <dbReference type="EC" id="5.3.1.24"/>
    </reaction>
</comment>
<sequence length="221" mass="23382">MHLPLRTRIKICCISSLDEAQLAIRLGADALGLVGQMPSGPGVVADGLAAQIVRSTPPPVATFMLTSETSAVAIVAHQQRVGANTIQLVDAVRPETYAQLRSALPAIKLVQVIHVIDERNCDEAMQAVQNGVDALLLDSGNPNLAVKELGGTGRVHNWAVSRQIVEQSSVPVFLAGGLSTDNVRRAIDTVGPFGLDVCSGVRTNGQLDAHKLESLMRLLTD</sequence>
<dbReference type="HAMAP" id="MF_00135">
    <property type="entry name" value="PRAI"/>
    <property type="match status" value="1"/>
</dbReference>
<proteinExistence type="inferred from homology"/>
<dbReference type="InterPro" id="IPR001240">
    <property type="entry name" value="PRAI_dom"/>
</dbReference>
<gene>
    <name evidence="9" type="primary">trpF</name>
    <name evidence="11" type="ORF">GK091_07885</name>
</gene>
<reference evidence="11 12" key="1">
    <citation type="submission" date="2020-02" db="EMBL/GenBank/DDBJ databases">
        <title>Draft genome sequence of two Spirosoma agri KCTC 52727 and Spirosoma terrae KCTC 52035.</title>
        <authorList>
            <person name="Rojas J."/>
            <person name="Ambika Manirajan B."/>
            <person name="Ratering S."/>
            <person name="Suarez C."/>
            <person name="Schnell S."/>
        </authorList>
    </citation>
    <scope>NUCLEOTIDE SEQUENCE [LARGE SCALE GENOMIC DNA]</scope>
    <source>
        <strain evidence="11 12">KCTC 52727</strain>
    </source>
</reference>
<dbReference type="RefSeq" id="WP_164036050.1">
    <property type="nucleotide sequence ID" value="NZ_JAAGNZ010000001.1"/>
</dbReference>
<dbReference type="Gene3D" id="3.20.20.70">
    <property type="entry name" value="Aldolase class I"/>
    <property type="match status" value="1"/>
</dbReference>
<accession>A0A6M0IEU7</accession>
<dbReference type="InterPro" id="IPR011060">
    <property type="entry name" value="RibuloseP-bd_barrel"/>
</dbReference>
<organism evidence="11 12">
    <name type="scientific">Spirosoma agri</name>
    <dbReference type="NCBI Taxonomy" id="1987381"/>
    <lineage>
        <taxon>Bacteria</taxon>
        <taxon>Pseudomonadati</taxon>
        <taxon>Bacteroidota</taxon>
        <taxon>Cytophagia</taxon>
        <taxon>Cytophagales</taxon>
        <taxon>Cytophagaceae</taxon>
        <taxon>Spirosoma</taxon>
    </lineage>
</organism>
<dbReference type="Proteomes" id="UP000477386">
    <property type="component" value="Unassembled WGS sequence"/>
</dbReference>
<evidence type="ECO:0000256" key="7">
    <source>
        <dbReference type="ARBA" id="ARBA00023141"/>
    </source>
</evidence>